<organism evidence="2 3">
    <name type="scientific">Sphingomonas kyeonggiensis</name>
    <dbReference type="NCBI Taxonomy" id="1268553"/>
    <lineage>
        <taxon>Bacteria</taxon>
        <taxon>Pseudomonadati</taxon>
        <taxon>Pseudomonadota</taxon>
        <taxon>Alphaproteobacteria</taxon>
        <taxon>Sphingomonadales</taxon>
        <taxon>Sphingomonadaceae</taxon>
        <taxon>Sphingomonas</taxon>
    </lineage>
</organism>
<evidence type="ECO:0000313" key="2">
    <source>
        <dbReference type="EMBL" id="MBB4100172.1"/>
    </source>
</evidence>
<comment type="caution">
    <text evidence="2">The sequence shown here is derived from an EMBL/GenBank/DDBJ whole genome shotgun (WGS) entry which is preliminary data.</text>
</comment>
<name>A0A7W6JX86_9SPHN</name>
<keyword evidence="3" id="KW-1185">Reference proteome</keyword>
<dbReference type="SUPFAM" id="SSF47598">
    <property type="entry name" value="Ribbon-helix-helix"/>
    <property type="match status" value="1"/>
</dbReference>
<dbReference type="Gene3D" id="1.10.1220.10">
    <property type="entry name" value="Met repressor-like"/>
    <property type="match status" value="1"/>
</dbReference>
<evidence type="ECO:0000313" key="3">
    <source>
        <dbReference type="Proteomes" id="UP000557392"/>
    </source>
</evidence>
<dbReference type="InterPro" id="IPR013321">
    <property type="entry name" value="Arc_rbn_hlx_hlx"/>
</dbReference>
<protein>
    <recommendedName>
        <fullName evidence="4">Toxin-antitoxin system HicB family antitoxin</fullName>
    </recommendedName>
</protein>
<proteinExistence type="predicted"/>
<dbReference type="InterPro" id="IPR010985">
    <property type="entry name" value="Ribbon_hlx_hlx"/>
</dbReference>
<feature type="region of interest" description="Disordered" evidence="1">
    <location>
        <begin position="51"/>
        <end position="73"/>
    </location>
</feature>
<sequence>MSQPPQKKAFPLRLDPALYAAIERSAAADLRSVNAQVECLLREALGKRGVKLAEPVRAKRGRPPKAKEGEDQE</sequence>
<reference evidence="2 3" key="1">
    <citation type="submission" date="2020-08" db="EMBL/GenBank/DDBJ databases">
        <title>Genomic Encyclopedia of Type Strains, Phase IV (KMG-IV): sequencing the most valuable type-strain genomes for metagenomic binning, comparative biology and taxonomic classification.</title>
        <authorList>
            <person name="Goeker M."/>
        </authorList>
    </citation>
    <scope>NUCLEOTIDE SEQUENCE [LARGE SCALE GENOMIC DNA]</scope>
    <source>
        <strain evidence="2 3">DSM 101806</strain>
    </source>
</reference>
<dbReference type="RefSeq" id="WP_183999492.1">
    <property type="nucleotide sequence ID" value="NZ_JACIEH010000003.1"/>
</dbReference>
<dbReference type="EMBL" id="JACIEH010000003">
    <property type="protein sequence ID" value="MBB4100172.1"/>
    <property type="molecule type" value="Genomic_DNA"/>
</dbReference>
<accession>A0A7W6JX86</accession>
<evidence type="ECO:0008006" key="4">
    <source>
        <dbReference type="Google" id="ProtNLM"/>
    </source>
</evidence>
<dbReference type="Proteomes" id="UP000557392">
    <property type="component" value="Unassembled WGS sequence"/>
</dbReference>
<dbReference type="GO" id="GO:0006355">
    <property type="term" value="P:regulation of DNA-templated transcription"/>
    <property type="evidence" value="ECO:0007669"/>
    <property type="project" value="InterPro"/>
</dbReference>
<evidence type="ECO:0000256" key="1">
    <source>
        <dbReference type="SAM" id="MobiDB-lite"/>
    </source>
</evidence>
<gene>
    <name evidence="2" type="ORF">GGR46_003744</name>
</gene>
<dbReference type="AlphaFoldDB" id="A0A7W6JX86"/>